<dbReference type="SUPFAM" id="SSF48264">
    <property type="entry name" value="Cytochrome P450"/>
    <property type="match status" value="1"/>
</dbReference>
<dbReference type="PRINTS" id="PR00463">
    <property type="entry name" value="EP450I"/>
</dbReference>
<dbReference type="PANTHER" id="PTHR46300">
    <property type="entry name" value="P450, PUTATIVE (EUROFUNG)-RELATED-RELATED"/>
    <property type="match status" value="1"/>
</dbReference>
<dbReference type="GO" id="GO:0005506">
    <property type="term" value="F:iron ion binding"/>
    <property type="evidence" value="ECO:0007669"/>
    <property type="project" value="InterPro"/>
</dbReference>
<dbReference type="OrthoDB" id="2789670at2759"/>
<dbReference type="InterPro" id="IPR002401">
    <property type="entry name" value="Cyt_P450_E_grp-I"/>
</dbReference>
<evidence type="ECO:0000256" key="11">
    <source>
        <dbReference type="SAM" id="SignalP"/>
    </source>
</evidence>
<evidence type="ECO:0000256" key="1">
    <source>
        <dbReference type="ARBA" id="ARBA00001971"/>
    </source>
</evidence>
<organism evidence="12 13">
    <name type="scientific">Dacryopinax primogenitus (strain DJM 731)</name>
    <name type="common">Brown rot fungus</name>
    <dbReference type="NCBI Taxonomy" id="1858805"/>
    <lineage>
        <taxon>Eukaryota</taxon>
        <taxon>Fungi</taxon>
        <taxon>Dikarya</taxon>
        <taxon>Basidiomycota</taxon>
        <taxon>Agaricomycotina</taxon>
        <taxon>Dacrymycetes</taxon>
        <taxon>Dacrymycetales</taxon>
        <taxon>Dacrymycetaceae</taxon>
        <taxon>Dacryopinax</taxon>
    </lineage>
</organism>
<comment type="pathway">
    <text evidence="2">Secondary metabolite biosynthesis.</text>
</comment>
<dbReference type="RefSeq" id="XP_040627627.1">
    <property type="nucleotide sequence ID" value="XM_040768735.1"/>
</dbReference>
<evidence type="ECO:0000313" key="13">
    <source>
        <dbReference type="Proteomes" id="UP000030653"/>
    </source>
</evidence>
<evidence type="ECO:0000256" key="6">
    <source>
        <dbReference type="ARBA" id="ARBA00023002"/>
    </source>
</evidence>
<comment type="cofactor">
    <cofactor evidence="1 9">
        <name>heme</name>
        <dbReference type="ChEBI" id="CHEBI:30413"/>
    </cofactor>
</comment>
<evidence type="ECO:0000256" key="9">
    <source>
        <dbReference type="PIRSR" id="PIRSR602401-1"/>
    </source>
</evidence>
<dbReference type="InterPro" id="IPR050364">
    <property type="entry name" value="Cytochrome_P450_fung"/>
</dbReference>
<keyword evidence="11" id="KW-0732">Signal</keyword>
<dbReference type="STRING" id="1858805.M5FY57"/>
<dbReference type="InterPro" id="IPR036396">
    <property type="entry name" value="Cyt_P450_sf"/>
</dbReference>
<dbReference type="OMA" id="LLWEQPE"/>
<dbReference type="HOGENOM" id="CLU_001570_2_3_1"/>
<evidence type="ECO:0000256" key="5">
    <source>
        <dbReference type="ARBA" id="ARBA00022723"/>
    </source>
</evidence>
<dbReference type="EMBL" id="JH795866">
    <property type="protein sequence ID" value="EJU00730.1"/>
    <property type="molecule type" value="Genomic_DNA"/>
</dbReference>
<keyword evidence="5 9" id="KW-0479">Metal-binding</keyword>
<evidence type="ECO:0000256" key="10">
    <source>
        <dbReference type="RuleBase" id="RU000461"/>
    </source>
</evidence>
<dbReference type="PRINTS" id="PR00385">
    <property type="entry name" value="P450"/>
</dbReference>
<dbReference type="PANTHER" id="PTHR46300:SF7">
    <property type="entry name" value="P450, PUTATIVE (EUROFUNG)-RELATED"/>
    <property type="match status" value="1"/>
</dbReference>
<feature type="signal peptide" evidence="11">
    <location>
        <begin position="1"/>
        <end position="16"/>
    </location>
</feature>
<gene>
    <name evidence="12" type="ORF">DACRYDRAFT_108794</name>
</gene>
<keyword evidence="7 9" id="KW-0408">Iron</keyword>
<evidence type="ECO:0000256" key="3">
    <source>
        <dbReference type="ARBA" id="ARBA00010617"/>
    </source>
</evidence>
<dbReference type="PROSITE" id="PS00086">
    <property type="entry name" value="CYTOCHROME_P450"/>
    <property type="match status" value="1"/>
</dbReference>
<sequence>MLVPLLATCAIGLVLGWLLVSTRRPANLPPGPKRIPVFGNLFQTPSNLLFTKLTEWSKEYGGIFSYDVMGQPIIVLSAAQEAGDVLDRLSAKTSDRPPLIKAGEFLCKNMQMTFLPRGKRWRTMRRAAHESLNVRVVKDYAPMLKDEATILVEGLVDHPDIPVSGHIHRVAASMGWRSIFGHEAIPLLGPDPSHRIEELAAEMSVAMLPGGSVVDVFPMLKPIIARSKFLRKHADRWFEELSSCFLHAYSTDQIEGQLSVSGTLKETGEKLGLTAHDGAWIGAALFFAAEDTTACSLLWFIYAILLYPETASAARQQLADIVGDRPPEFSDRDKLPHIEALVKEVLRWRPPVPMSIGHAASEDFEYKGYTIPKGAVVVANLYGIGRDPKLYSDGERFDPARFIDKNGQLKQPARDSKDDYLCFGHGRRICLGKDISIESLWITFAYLLWAFDIKKRRDSNGDEVNVFEPGFLDKGATLEPVPFPLQLCPRYIDLKERLKAANHGA</sequence>
<accession>M5FY57</accession>
<reference evidence="12 13" key="1">
    <citation type="journal article" date="2012" name="Science">
        <title>The Paleozoic origin of enzymatic lignin decomposition reconstructed from 31 fungal genomes.</title>
        <authorList>
            <person name="Floudas D."/>
            <person name="Binder M."/>
            <person name="Riley R."/>
            <person name="Barry K."/>
            <person name="Blanchette R.A."/>
            <person name="Henrissat B."/>
            <person name="Martinez A.T."/>
            <person name="Otillar R."/>
            <person name="Spatafora J.W."/>
            <person name="Yadav J.S."/>
            <person name="Aerts A."/>
            <person name="Benoit I."/>
            <person name="Boyd A."/>
            <person name="Carlson A."/>
            <person name="Copeland A."/>
            <person name="Coutinho P.M."/>
            <person name="de Vries R.P."/>
            <person name="Ferreira P."/>
            <person name="Findley K."/>
            <person name="Foster B."/>
            <person name="Gaskell J."/>
            <person name="Glotzer D."/>
            <person name="Gorecki P."/>
            <person name="Heitman J."/>
            <person name="Hesse C."/>
            <person name="Hori C."/>
            <person name="Igarashi K."/>
            <person name="Jurgens J.A."/>
            <person name="Kallen N."/>
            <person name="Kersten P."/>
            <person name="Kohler A."/>
            <person name="Kuees U."/>
            <person name="Kumar T.K.A."/>
            <person name="Kuo A."/>
            <person name="LaButti K."/>
            <person name="Larrondo L.F."/>
            <person name="Lindquist E."/>
            <person name="Ling A."/>
            <person name="Lombard V."/>
            <person name="Lucas S."/>
            <person name="Lundell T."/>
            <person name="Martin R."/>
            <person name="McLaughlin D.J."/>
            <person name="Morgenstern I."/>
            <person name="Morin E."/>
            <person name="Murat C."/>
            <person name="Nagy L.G."/>
            <person name="Nolan M."/>
            <person name="Ohm R.A."/>
            <person name="Patyshakuliyeva A."/>
            <person name="Rokas A."/>
            <person name="Ruiz-Duenas F.J."/>
            <person name="Sabat G."/>
            <person name="Salamov A."/>
            <person name="Samejima M."/>
            <person name="Schmutz J."/>
            <person name="Slot J.C."/>
            <person name="St John F."/>
            <person name="Stenlid J."/>
            <person name="Sun H."/>
            <person name="Sun S."/>
            <person name="Syed K."/>
            <person name="Tsang A."/>
            <person name="Wiebenga A."/>
            <person name="Young D."/>
            <person name="Pisabarro A."/>
            <person name="Eastwood D.C."/>
            <person name="Martin F."/>
            <person name="Cullen D."/>
            <person name="Grigoriev I.V."/>
            <person name="Hibbett D.S."/>
        </authorList>
    </citation>
    <scope>NUCLEOTIDE SEQUENCE [LARGE SCALE GENOMIC DNA]</scope>
    <source>
        <strain evidence="12 13">DJM-731 SS1</strain>
    </source>
</reference>
<keyword evidence="13" id="KW-1185">Reference proteome</keyword>
<proteinExistence type="inferred from homology"/>
<name>M5FY57_DACPD</name>
<keyword evidence="6 10" id="KW-0560">Oxidoreductase</keyword>
<evidence type="ECO:0000313" key="12">
    <source>
        <dbReference type="EMBL" id="EJU00730.1"/>
    </source>
</evidence>
<dbReference type="GO" id="GO:0016705">
    <property type="term" value="F:oxidoreductase activity, acting on paired donors, with incorporation or reduction of molecular oxygen"/>
    <property type="evidence" value="ECO:0007669"/>
    <property type="project" value="InterPro"/>
</dbReference>
<dbReference type="Gene3D" id="1.10.630.10">
    <property type="entry name" value="Cytochrome P450"/>
    <property type="match status" value="1"/>
</dbReference>
<feature type="chain" id="PRO_5004067323" evidence="11">
    <location>
        <begin position="17"/>
        <end position="505"/>
    </location>
</feature>
<evidence type="ECO:0000256" key="4">
    <source>
        <dbReference type="ARBA" id="ARBA00022617"/>
    </source>
</evidence>
<evidence type="ECO:0000256" key="8">
    <source>
        <dbReference type="ARBA" id="ARBA00023033"/>
    </source>
</evidence>
<dbReference type="AlphaFoldDB" id="M5FY57"/>
<keyword evidence="8 10" id="KW-0503">Monooxygenase</keyword>
<dbReference type="InterPro" id="IPR017972">
    <property type="entry name" value="Cyt_P450_CS"/>
</dbReference>
<dbReference type="Proteomes" id="UP000030653">
    <property type="component" value="Unassembled WGS sequence"/>
</dbReference>
<evidence type="ECO:0000256" key="2">
    <source>
        <dbReference type="ARBA" id="ARBA00005179"/>
    </source>
</evidence>
<comment type="similarity">
    <text evidence="3 10">Belongs to the cytochrome P450 family.</text>
</comment>
<dbReference type="Pfam" id="PF00067">
    <property type="entry name" value="p450"/>
    <property type="match status" value="1"/>
</dbReference>
<dbReference type="GO" id="GO:0004497">
    <property type="term" value="F:monooxygenase activity"/>
    <property type="evidence" value="ECO:0007669"/>
    <property type="project" value="UniProtKB-KW"/>
</dbReference>
<dbReference type="InterPro" id="IPR001128">
    <property type="entry name" value="Cyt_P450"/>
</dbReference>
<dbReference type="GO" id="GO:0020037">
    <property type="term" value="F:heme binding"/>
    <property type="evidence" value="ECO:0007669"/>
    <property type="project" value="InterPro"/>
</dbReference>
<feature type="binding site" description="axial binding residue" evidence="9">
    <location>
        <position position="430"/>
    </location>
    <ligand>
        <name>heme</name>
        <dbReference type="ChEBI" id="CHEBI:30413"/>
    </ligand>
    <ligandPart>
        <name>Fe</name>
        <dbReference type="ChEBI" id="CHEBI:18248"/>
    </ligandPart>
</feature>
<evidence type="ECO:0000256" key="7">
    <source>
        <dbReference type="ARBA" id="ARBA00023004"/>
    </source>
</evidence>
<keyword evidence="4 9" id="KW-0349">Heme</keyword>
<dbReference type="GeneID" id="63683797"/>
<protein>
    <submittedName>
        <fullName evidence="12">Cytochrome P450</fullName>
    </submittedName>
</protein>